<dbReference type="RefSeq" id="WP_141990077.1">
    <property type="nucleotide sequence ID" value="NZ_VFRA01000001.1"/>
</dbReference>
<evidence type="ECO:0000256" key="1">
    <source>
        <dbReference type="SAM" id="SignalP"/>
    </source>
</evidence>
<dbReference type="EMBL" id="VFRA01000001">
    <property type="protein sequence ID" value="TQO19610.1"/>
    <property type="molecule type" value="Genomic_DNA"/>
</dbReference>
<accession>A0A8H2K5L8</accession>
<name>A0A8H2K5L8_9MICO</name>
<keyword evidence="3" id="KW-1185">Reference proteome</keyword>
<evidence type="ECO:0000313" key="2">
    <source>
        <dbReference type="EMBL" id="TQO19610.1"/>
    </source>
</evidence>
<feature type="signal peptide" evidence="1">
    <location>
        <begin position="1"/>
        <end position="23"/>
    </location>
</feature>
<dbReference type="Proteomes" id="UP000316560">
    <property type="component" value="Unassembled WGS sequence"/>
</dbReference>
<dbReference type="PROSITE" id="PS51257">
    <property type="entry name" value="PROKAR_LIPOPROTEIN"/>
    <property type="match status" value="1"/>
</dbReference>
<sequence>MIKIISTFIVVILASALASGCSAMDEPVTSGSRPDAAPRVPSPIVPVGCSTGSLAVGEEGTEYFEGTDVPISVIGRECFDLFVKPDVSRDASADQRYTVEEFCEKLGIETELNALMGHGNMATGHGNIPGYFAYTDDDFNGGVSALLAGTCSFQIPLEELRSPQNEGDPSRNAIDISWISTGHSFVGEPPFEVFQRDVSGLPFTDLEGVGEYAVRVDKSESVIAFAAISPSDDGERQRIFAEILIDFSPSRADIASGLGDLAPGLLSTVLDRGGELLNGYIDYSAYSLYTQYPEYG</sequence>
<evidence type="ECO:0000313" key="3">
    <source>
        <dbReference type="Proteomes" id="UP000316560"/>
    </source>
</evidence>
<keyword evidence="1" id="KW-0732">Signal</keyword>
<feature type="chain" id="PRO_5034998222" evidence="1">
    <location>
        <begin position="24"/>
        <end position="296"/>
    </location>
</feature>
<organism evidence="2 3">
    <name type="scientific">Rhodoglobus vestalii</name>
    <dbReference type="NCBI Taxonomy" id="193384"/>
    <lineage>
        <taxon>Bacteria</taxon>
        <taxon>Bacillati</taxon>
        <taxon>Actinomycetota</taxon>
        <taxon>Actinomycetes</taxon>
        <taxon>Micrococcales</taxon>
        <taxon>Microbacteriaceae</taxon>
        <taxon>Rhodoglobus</taxon>
    </lineage>
</organism>
<dbReference type="AlphaFoldDB" id="A0A8H2K5L8"/>
<comment type="caution">
    <text evidence="2">The sequence shown here is derived from an EMBL/GenBank/DDBJ whole genome shotgun (WGS) entry which is preliminary data.</text>
</comment>
<reference evidence="2 3" key="1">
    <citation type="submission" date="2019-06" db="EMBL/GenBank/DDBJ databases">
        <title>Sequencing the genomes of 1000 actinobacteria strains.</title>
        <authorList>
            <person name="Klenk H.-P."/>
        </authorList>
    </citation>
    <scope>NUCLEOTIDE SEQUENCE [LARGE SCALE GENOMIC DNA]</scope>
    <source>
        <strain evidence="2 3">DSM 21947</strain>
    </source>
</reference>
<proteinExistence type="predicted"/>
<protein>
    <submittedName>
        <fullName evidence="2">Uncharacterized protein</fullName>
    </submittedName>
</protein>
<gene>
    <name evidence="2" type="ORF">FB472_1177</name>
</gene>